<dbReference type="PANTHER" id="PTHR22950:SF646">
    <property type="entry name" value="SODIUM-COUPLED NEUTRAL AMINO ACID TRANSPORTER 10-RELATED"/>
    <property type="match status" value="1"/>
</dbReference>
<dbReference type="Ensembl" id="ENSSHBT00005020702.1">
    <property type="protein sequence ID" value="ENSSHBP00005017327.1"/>
    <property type="gene ID" value="ENSSHBG00005015005.1"/>
</dbReference>
<dbReference type="InterPro" id="IPR013057">
    <property type="entry name" value="AA_transpt_TM"/>
</dbReference>
<feature type="region of interest" description="Disordered" evidence="8">
    <location>
        <begin position="723"/>
        <end position="1073"/>
    </location>
</feature>
<comment type="similarity">
    <text evidence="2">Belongs to the amino acid/polyamine transporter 2 family.</text>
</comment>
<evidence type="ECO:0000256" key="3">
    <source>
        <dbReference type="ARBA" id="ARBA00022448"/>
    </source>
</evidence>
<dbReference type="GeneTree" id="ENSGT00940000159369"/>
<keyword evidence="5" id="KW-0029">Amino-acid transport</keyword>
<accession>A0A672UQ05</accession>
<feature type="signal peptide" evidence="10">
    <location>
        <begin position="1"/>
        <end position="19"/>
    </location>
</feature>
<evidence type="ECO:0000256" key="2">
    <source>
        <dbReference type="ARBA" id="ARBA00008066"/>
    </source>
</evidence>
<keyword evidence="13" id="KW-1185">Reference proteome</keyword>
<feature type="region of interest" description="Disordered" evidence="8">
    <location>
        <begin position="600"/>
        <end position="681"/>
    </location>
</feature>
<dbReference type="Pfam" id="PF01490">
    <property type="entry name" value="Aa_trans"/>
    <property type="match status" value="1"/>
</dbReference>
<dbReference type="InParanoid" id="A0A672UQ05"/>
<dbReference type="GO" id="GO:0015179">
    <property type="term" value="F:L-amino acid transmembrane transporter activity"/>
    <property type="evidence" value="ECO:0007669"/>
    <property type="project" value="TreeGrafter"/>
</dbReference>
<name>A0A672UQ05_STRHB</name>
<dbReference type="OMA" id="PRMKPKQ"/>
<feature type="transmembrane region" description="Helical" evidence="9">
    <location>
        <begin position="152"/>
        <end position="171"/>
    </location>
</feature>
<feature type="transmembrane region" description="Helical" evidence="9">
    <location>
        <begin position="319"/>
        <end position="337"/>
    </location>
</feature>
<gene>
    <name evidence="12" type="primary">SLC38A10</name>
</gene>
<feature type="transmembrane region" description="Helical" evidence="9">
    <location>
        <begin position="122"/>
        <end position="140"/>
    </location>
</feature>
<dbReference type="GO" id="GO:0016020">
    <property type="term" value="C:membrane"/>
    <property type="evidence" value="ECO:0007669"/>
    <property type="project" value="UniProtKB-SubCell"/>
</dbReference>
<feature type="transmembrane region" description="Helical" evidence="9">
    <location>
        <begin position="376"/>
        <end position="393"/>
    </location>
</feature>
<evidence type="ECO:0000313" key="12">
    <source>
        <dbReference type="Ensembl" id="ENSSHBP00005017327.1"/>
    </source>
</evidence>
<keyword evidence="3" id="KW-0813">Transport</keyword>
<feature type="chain" id="PRO_5025528256" evidence="10">
    <location>
        <begin position="20"/>
        <end position="1124"/>
    </location>
</feature>
<feature type="compositionally biased region" description="Acidic residues" evidence="8">
    <location>
        <begin position="1060"/>
        <end position="1069"/>
    </location>
</feature>
<evidence type="ECO:0000256" key="8">
    <source>
        <dbReference type="SAM" id="MobiDB-lite"/>
    </source>
</evidence>
<feature type="compositionally biased region" description="Basic and acidic residues" evidence="8">
    <location>
        <begin position="787"/>
        <end position="825"/>
    </location>
</feature>
<feature type="transmembrane region" description="Helical" evidence="9">
    <location>
        <begin position="79"/>
        <end position="102"/>
    </location>
</feature>
<feature type="region of interest" description="Disordered" evidence="8">
    <location>
        <begin position="426"/>
        <end position="578"/>
    </location>
</feature>
<feature type="compositionally biased region" description="Basic and acidic residues" evidence="8">
    <location>
        <begin position="463"/>
        <end position="483"/>
    </location>
</feature>
<evidence type="ECO:0000256" key="4">
    <source>
        <dbReference type="ARBA" id="ARBA00022692"/>
    </source>
</evidence>
<feature type="transmembrane region" description="Helical" evidence="9">
    <location>
        <begin position="270"/>
        <end position="288"/>
    </location>
</feature>
<keyword evidence="10" id="KW-0732">Signal</keyword>
<keyword evidence="6 9" id="KW-1133">Transmembrane helix</keyword>
<reference evidence="12" key="2">
    <citation type="submission" date="2025-08" db="UniProtKB">
        <authorList>
            <consortium name="Ensembl"/>
        </authorList>
    </citation>
    <scope>IDENTIFICATION</scope>
</reference>
<feature type="compositionally biased region" description="Basic and acidic residues" evidence="8">
    <location>
        <begin position="609"/>
        <end position="681"/>
    </location>
</feature>
<keyword evidence="7 9" id="KW-0472">Membrane</keyword>
<organism evidence="12 13">
    <name type="scientific">Strigops habroptila</name>
    <name type="common">Kakapo</name>
    <dbReference type="NCBI Taxonomy" id="2489341"/>
    <lineage>
        <taxon>Eukaryota</taxon>
        <taxon>Metazoa</taxon>
        <taxon>Chordata</taxon>
        <taxon>Craniata</taxon>
        <taxon>Vertebrata</taxon>
        <taxon>Euteleostomi</taxon>
        <taxon>Archelosauria</taxon>
        <taxon>Archosauria</taxon>
        <taxon>Dinosauria</taxon>
        <taxon>Saurischia</taxon>
        <taxon>Theropoda</taxon>
        <taxon>Coelurosauria</taxon>
        <taxon>Aves</taxon>
        <taxon>Neognathae</taxon>
        <taxon>Neoaves</taxon>
        <taxon>Telluraves</taxon>
        <taxon>Australaves</taxon>
        <taxon>Psittaciformes</taxon>
        <taxon>Psittacidae</taxon>
        <taxon>Strigops</taxon>
    </lineage>
</organism>
<feature type="domain" description="Amino acid transporter transmembrane" evidence="11">
    <location>
        <begin position="81"/>
        <end position="390"/>
    </location>
</feature>
<reference evidence="12 13" key="1">
    <citation type="submission" date="2019-11" db="EMBL/GenBank/DDBJ databases">
        <title>Strigops habroptila (kakapo) genome, bStrHab1, primary haplotype, v2.</title>
        <authorList>
            <person name="Jarvis E.D."/>
            <person name="Howard J."/>
            <person name="Rhie A."/>
            <person name="Phillippy A."/>
            <person name="Korlach J."/>
            <person name="Digby A."/>
            <person name="Iorns D."/>
            <person name="Eason D."/>
            <person name="Robertson B."/>
            <person name="Raemaekers T."/>
            <person name="Howe K."/>
            <person name="Lewin H."/>
            <person name="Damas J."/>
            <person name="Hastie A."/>
            <person name="Tracey A."/>
            <person name="Chow W."/>
            <person name="Fedrigo O."/>
        </authorList>
    </citation>
    <scope>NUCLEOTIDE SEQUENCE [LARGE SCALE GENOMIC DNA]</scope>
</reference>
<sequence length="1124" mass="122542">MFPLSCFCLILMDVPLPQPQLQQPQAVSPGLCVALALTKPPPSLTRAAQSTNPLGMLLLTCTREQELHPGVLLQPPNPCVLCCSCSMIGLMLGTCIAFYVVIGDLGSSFFARLLGFQVSGSFRIILLFAVSLCIVLPLSLQRNMMASIQSFSAMALIFYTVFMFVIVLSSFKHGLFSGQWLQRVSYTRWEGIFRCIPIFGMSFACQSQVLPTYDSLDEPSVKIMSSIFASSLNVVTTFYIAVGFFGYVSYTEAIAGNVLMNFPSNLVTEMIRVGFMMSVAVGFPMMILPCRQALNTLLFEQQQKDGTFAAGGYMPPLRFKALTLAVVFGTMVGGIMIPNVETVLGLTGATMGSLICFICPALIYKKIHKNALCSQIILWIGLGILVISTYTTLSATEDPPVKTEAMGLEHLDGEENGMDQELVKIPDQNPAVEEAEDDRDKPKLLDEKEEMEQPQIKVPMQVPKREEEERGKLEEKVQLDRPDQGIALPVGEAHRHEPPVPHDEVVVDMGREREESDENKPVPGGGSDRRAQPAPEQAAGLSPQKAALGLNQGKEAIAGNQLRGGTDEPAQNPKNVLEVMAQGGRLPYKELEPDKQVLEAKAQAAVPDGAKKAEAAGDREKAKLQLPRKAEEAAKSVEKETDPGEKQELPLPDRADQLEPKEARNTEEKQQENVESKLEEAGQAKLLDHAVLLQVIKEQQVQQKQLLDQQAKLLAVIEEQHKEIHQQRQEEGGEEKPKQAETQQEPAVPLSRSREDEGLGVKQEPAAKVLSKELLEQPAPGPGRQPDSTEQRRGAAGKQEEAGNRRDIPEVPPKERKVLPQDRGAKNPPENGDPLHRDAQHIPAARSHPEKKPLVEDLGGEREAKAARDIHNKSNSLKAVEVATAPIQREQLGAAKVQGVAGKSLERDSGRDLKAKALSQVEPKDLAVALDSSSKRNVAESEQHLREHPRAARTEGAEGGGRRQQDPAGKGDVKEGAPGENAVDVAQEPQGGLRSKQGHGDGGGSNDGEKKPALENAPAPKPEQGAAQGDQRLDHDIKPNRDLKLQADLDLRRRRRDLLPPEEEEEEKEGEAARGAGVLIGLNPVPDVKVNDLRSALEARLHVEGAPQVVHSRQIRQVPRPAGA</sequence>
<evidence type="ECO:0000256" key="5">
    <source>
        <dbReference type="ARBA" id="ARBA00022970"/>
    </source>
</evidence>
<proteinExistence type="inferred from homology"/>
<comment type="subcellular location">
    <subcellularLocation>
        <location evidence="1">Membrane</location>
        <topology evidence="1">Multi-pass membrane protein</topology>
    </subcellularLocation>
</comment>
<feature type="transmembrane region" description="Helical" evidence="9">
    <location>
        <begin position="223"/>
        <end position="250"/>
    </location>
</feature>
<dbReference type="PANTHER" id="PTHR22950">
    <property type="entry name" value="AMINO ACID TRANSPORTER"/>
    <property type="match status" value="1"/>
</dbReference>
<protein>
    <submittedName>
        <fullName evidence="12">Solute carrier family 38 member 10</fullName>
    </submittedName>
</protein>
<evidence type="ECO:0000256" key="9">
    <source>
        <dbReference type="SAM" id="Phobius"/>
    </source>
</evidence>
<evidence type="ECO:0000313" key="13">
    <source>
        <dbReference type="Proteomes" id="UP000472266"/>
    </source>
</evidence>
<dbReference type="AlphaFoldDB" id="A0A672UQ05"/>
<evidence type="ECO:0000256" key="7">
    <source>
        <dbReference type="ARBA" id="ARBA00023136"/>
    </source>
</evidence>
<keyword evidence="4 9" id="KW-0812">Transmembrane</keyword>
<feature type="compositionally biased region" description="Basic and acidic residues" evidence="8">
    <location>
        <begin position="933"/>
        <end position="977"/>
    </location>
</feature>
<feature type="transmembrane region" description="Helical" evidence="9">
    <location>
        <begin position="343"/>
        <end position="364"/>
    </location>
</feature>
<feature type="compositionally biased region" description="Basic and acidic residues" evidence="8">
    <location>
        <begin position="1031"/>
        <end position="1051"/>
    </location>
</feature>
<reference evidence="12" key="3">
    <citation type="submission" date="2025-09" db="UniProtKB">
        <authorList>
            <consortium name="Ensembl"/>
        </authorList>
    </citation>
    <scope>IDENTIFICATION</scope>
</reference>
<dbReference type="Proteomes" id="UP000472266">
    <property type="component" value="Chromosome 17"/>
</dbReference>
<evidence type="ECO:0000256" key="1">
    <source>
        <dbReference type="ARBA" id="ARBA00004141"/>
    </source>
</evidence>
<evidence type="ECO:0000259" key="11">
    <source>
        <dbReference type="Pfam" id="PF01490"/>
    </source>
</evidence>
<feature type="compositionally biased region" description="Basic and acidic residues" evidence="8">
    <location>
        <begin position="492"/>
        <end position="520"/>
    </location>
</feature>
<dbReference type="GO" id="GO:0005794">
    <property type="term" value="C:Golgi apparatus"/>
    <property type="evidence" value="ECO:0007669"/>
    <property type="project" value="Ensembl"/>
</dbReference>
<feature type="compositionally biased region" description="Basic and acidic residues" evidence="8">
    <location>
        <begin position="723"/>
        <end position="739"/>
    </location>
</feature>
<dbReference type="GO" id="GO:0060348">
    <property type="term" value="P:bone development"/>
    <property type="evidence" value="ECO:0007669"/>
    <property type="project" value="Ensembl"/>
</dbReference>
<evidence type="ECO:0000256" key="6">
    <source>
        <dbReference type="ARBA" id="ARBA00022989"/>
    </source>
</evidence>
<evidence type="ECO:0000256" key="10">
    <source>
        <dbReference type="SAM" id="SignalP"/>
    </source>
</evidence>
<feature type="compositionally biased region" description="Basic and acidic residues" evidence="8">
    <location>
        <begin position="904"/>
        <end position="915"/>
    </location>
</feature>
<feature type="compositionally biased region" description="Basic and acidic residues" evidence="8">
    <location>
        <begin position="847"/>
        <end position="872"/>
    </location>
</feature>